<reference evidence="2 4" key="1">
    <citation type="submission" date="2008-03" db="EMBL/GenBank/DDBJ databases">
        <title>Annotation of Ixodes scapularis.</title>
        <authorList>
            <consortium name="Ixodes scapularis Genome Project Consortium"/>
            <person name="Caler E."/>
            <person name="Hannick L.I."/>
            <person name="Bidwell S."/>
            <person name="Joardar V."/>
            <person name="Thiagarajan M."/>
            <person name="Amedeo P."/>
            <person name="Galinsky K.J."/>
            <person name="Schobel S."/>
            <person name="Inman J."/>
            <person name="Hostetler J."/>
            <person name="Miller J."/>
            <person name="Hammond M."/>
            <person name="Megy K."/>
            <person name="Lawson D."/>
            <person name="Kodira C."/>
            <person name="Sutton G."/>
            <person name="Meyer J."/>
            <person name="Hill C.A."/>
            <person name="Birren B."/>
            <person name="Nene V."/>
            <person name="Collins F."/>
            <person name="Alarcon-Chaidez F."/>
            <person name="Wikel S."/>
            <person name="Strausberg R."/>
        </authorList>
    </citation>
    <scope>NUCLEOTIDE SEQUENCE [LARGE SCALE GENOMIC DNA]</scope>
    <source>
        <strain evidence="4">Wikel</strain>
        <strain evidence="2">Wikel colony</strain>
    </source>
</reference>
<name>B7Q588_IXOSC</name>
<dbReference type="STRING" id="6945.B7Q588"/>
<keyword evidence="5" id="KW-1267">Proteomics identification</keyword>
<evidence type="ECO:0000313" key="4">
    <source>
        <dbReference type="Proteomes" id="UP000001555"/>
    </source>
</evidence>
<dbReference type="GO" id="GO:0005739">
    <property type="term" value="C:mitochondrion"/>
    <property type="evidence" value="ECO:0000318"/>
    <property type="project" value="GO_Central"/>
</dbReference>
<dbReference type="VEuPathDB" id="VectorBase:ISCI011050"/>
<dbReference type="AlphaFoldDB" id="B7Q588"/>
<evidence type="ECO:0007829" key="5">
    <source>
        <dbReference type="PeptideAtlas" id="B7Q588"/>
    </source>
</evidence>
<dbReference type="EMBL" id="ABJB010192737">
    <property type="status" value="NOT_ANNOTATED_CDS"/>
    <property type="molecule type" value="Genomic_DNA"/>
</dbReference>
<reference evidence="3" key="2">
    <citation type="submission" date="2020-05" db="UniProtKB">
        <authorList>
            <consortium name="EnsemblMetazoa"/>
        </authorList>
    </citation>
    <scope>IDENTIFICATION</scope>
    <source>
        <strain evidence="3">wikel</strain>
    </source>
</reference>
<dbReference type="VEuPathDB" id="VectorBase:ISCP_036816"/>
<evidence type="ECO:0000259" key="1">
    <source>
        <dbReference type="Pfam" id="PF01575"/>
    </source>
</evidence>
<proteinExistence type="evidence at protein level"/>
<dbReference type="InterPro" id="IPR002539">
    <property type="entry name" value="MaoC-like_dom"/>
</dbReference>
<dbReference type="VEuPathDB" id="VectorBase:ISCW011050"/>
<dbReference type="SUPFAM" id="SSF54637">
    <property type="entry name" value="Thioesterase/thiol ester dehydrase-isomerase"/>
    <property type="match status" value="1"/>
</dbReference>
<accession>B7Q588</accession>
<evidence type="ECO:0000313" key="2">
    <source>
        <dbReference type="EMBL" id="EEC14010.1"/>
    </source>
</evidence>
<sequence length="199" mass="22169">MDVSISTEHDAPYASFESTQSVTQSTLGVYIFHEKIMAASLICNGIFCRRLQATVLCQCYKALHVSVGDTVHAERTFTEADVETFAKLTGDTNPIHLDREYARRKHFQRRVVHGALINGIVSSVIGTKMPGPGSVVVRQLLDFPRPLFIGEPFRVTVKVTAVRKAIVNCTYECITTYGKKVMSGEVKLYLPQDQTNLDQ</sequence>
<feature type="domain" description="MaoC-like" evidence="1">
    <location>
        <begin position="72"/>
        <end position="164"/>
    </location>
</feature>
<dbReference type="Pfam" id="PF01575">
    <property type="entry name" value="MaoC_dehydratas"/>
    <property type="match status" value="1"/>
</dbReference>
<dbReference type="GO" id="GO:0018812">
    <property type="term" value="F:3-hydroxyacyl-CoA dehydratase activity"/>
    <property type="evidence" value="ECO:0007669"/>
    <property type="project" value="UniProtKB-ARBA"/>
</dbReference>
<dbReference type="InterPro" id="IPR029069">
    <property type="entry name" value="HotDog_dom_sf"/>
</dbReference>
<gene>
    <name evidence="2" type="ORF">IscW_ISCW011050</name>
</gene>
<protein>
    <recommendedName>
        <fullName evidence="1">MaoC-like domain-containing protein</fullName>
    </recommendedName>
</protein>
<dbReference type="PANTHER" id="PTHR43437">
    <property type="entry name" value="HYDROXYACYL-THIOESTER DEHYDRATASE TYPE 2, MITOCHONDRIAL-RELATED"/>
    <property type="match status" value="1"/>
</dbReference>
<dbReference type="Gene3D" id="3.10.129.10">
    <property type="entry name" value="Hotdog Thioesterase"/>
    <property type="match status" value="1"/>
</dbReference>
<dbReference type="CDD" id="cd03449">
    <property type="entry name" value="R_hydratase"/>
    <property type="match status" value="1"/>
</dbReference>
<evidence type="ECO:0000313" key="3">
    <source>
        <dbReference type="EnsemblMetazoa" id="ISCW011050-PA"/>
    </source>
</evidence>
<dbReference type="HOGENOM" id="CLU_094876_3_4_1"/>
<dbReference type="EMBL" id="DS860195">
    <property type="protein sequence ID" value="EEC14010.1"/>
    <property type="molecule type" value="Genomic_DNA"/>
</dbReference>
<dbReference type="GO" id="GO:0019171">
    <property type="term" value="F:(3R)-hydroxyacyl-[acyl-carrier-protein] dehydratase activity"/>
    <property type="evidence" value="ECO:0000318"/>
    <property type="project" value="GO_Central"/>
</dbReference>
<dbReference type="GO" id="GO:0006633">
    <property type="term" value="P:fatty acid biosynthetic process"/>
    <property type="evidence" value="ECO:0000318"/>
    <property type="project" value="GO_Central"/>
</dbReference>
<dbReference type="Proteomes" id="UP000001555">
    <property type="component" value="Unassembled WGS sequence"/>
</dbReference>
<dbReference type="EnsemblMetazoa" id="ISCW011050-RA">
    <property type="protein sequence ID" value="ISCW011050-PA"/>
    <property type="gene ID" value="ISCW011050"/>
</dbReference>
<dbReference type="InterPro" id="IPR050965">
    <property type="entry name" value="UPF0336/Enoyl-CoA_hydratase"/>
</dbReference>
<dbReference type="PANTHER" id="PTHR43437:SF3">
    <property type="entry name" value="HYDROXYACYL-THIOESTER DEHYDRATASE TYPE 2, MITOCHONDRIAL"/>
    <property type="match status" value="1"/>
</dbReference>
<dbReference type="PaxDb" id="6945-B7Q588"/>
<organism>
    <name type="scientific">Ixodes scapularis</name>
    <name type="common">Black-legged tick</name>
    <name type="synonym">Deer tick</name>
    <dbReference type="NCBI Taxonomy" id="6945"/>
    <lineage>
        <taxon>Eukaryota</taxon>
        <taxon>Metazoa</taxon>
        <taxon>Ecdysozoa</taxon>
        <taxon>Arthropoda</taxon>
        <taxon>Chelicerata</taxon>
        <taxon>Arachnida</taxon>
        <taxon>Acari</taxon>
        <taxon>Parasitiformes</taxon>
        <taxon>Ixodida</taxon>
        <taxon>Ixodoidea</taxon>
        <taxon>Ixodidae</taxon>
        <taxon>Ixodinae</taxon>
        <taxon>Ixodes</taxon>
    </lineage>
</organism>
<dbReference type="InParanoid" id="B7Q588"/>
<keyword evidence="4" id="KW-1185">Reference proteome</keyword>
<dbReference type="OrthoDB" id="201709at2759"/>